<gene>
    <name evidence="1" type="ORF">VT52_008755</name>
</gene>
<dbReference type="EMBL" id="LBDA02000016">
    <property type="protein sequence ID" value="OIK28065.1"/>
    <property type="molecule type" value="Genomic_DNA"/>
</dbReference>
<dbReference type="AlphaFoldDB" id="A0A1J4Q4Y8"/>
<proteinExistence type="predicted"/>
<protein>
    <submittedName>
        <fullName evidence="1">Uncharacterized protein</fullName>
    </submittedName>
</protein>
<evidence type="ECO:0000313" key="2">
    <source>
        <dbReference type="Proteomes" id="UP000034838"/>
    </source>
</evidence>
<organism evidence="1 2">
    <name type="scientific">Streptomyces malaysiense</name>
    <dbReference type="NCBI Taxonomy" id="1428626"/>
    <lineage>
        <taxon>Bacteria</taxon>
        <taxon>Bacillati</taxon>
        <taxon>Actinomycetota</taxon>
        <taxon>Actinomycetes</taxon>
        <taxon>Kitasatosporales</taxon>
        <taxon>Streptomycetaceae</taxon>
        <taxon>Streptomyces</taxon>
    </lineage>
</organism>
<accession>A0A1J4Q4Y8</accession>
<reference evidence="1" key="1">
    <citation type="submission" date="2016-10" db="EMBL/GenBank/DDBJ databases">
        <title>Genome sequence of Streptomyces malaysiense MUSC 136.</title>
        <authorList>
            <person name="Lee L.-H."/>
            <person name="Ser H.-L."/>
        </authorList>
    </citation>
    <scope>NUCLEOTIDE SEQUENCE [LARGE SCALE GENOMIC DNA]</scope>
    <source>
        <strain evidence="1">MUSC 136</strain>
    </source>
</reference>
<dbReference type="Proteomes" id="UP000034838">
    <property type="component" value="Unassembled WGS sequence"/>
</dbReference>
<name>A0A1J4Q4Y8_9ACTN</name>
<sequence>MMAAVRVRLFLSGARTVGLCCNRLSNVQRVSGQDGTDQVWLALRQSTGLTLGAIWEPTRSPSTL</sequence>
<keyword evidence="2" id="KW-1185">Reference proteome</keyword>
<evidence type="ECO:0000313" key="1">
    <source>
        <dbReference type="EMBL" id="OIK28065.1"/>
    </source>
</evidence>
<comment type="caution">
    <text evidence="1">The sequence shown here is derived from an EMBL/GenBank/DDBJ whole genome shotgun (WGS) entry which is preliminary data.</text>
</comment>